<accession>A0A0D8XM38</accession>
<name>A0A0D8XM38_DICVI</name>
<evidence type="ECO:0000313" key="2">
    <source>
        <dbReference type="Proteomes" id="UP000053766"/>
    </source>
</evidence>
<evidence type="ECO:0000313" key="1">
    <source>
        <dbReference type="EMBL" id="KJH45615.1"/>
    </source>
</evidence>
<proteinExistence type="predicted"/>
<dbReference type="OrthoDB" id="5872388at2759"/>
<reference evidence="2" key="2">
    <citation type="journal article" date="2016" name="Sci. Rep.">
        <title>Dictyocaulus viviparus genome, variome and transcriptome elucidate lungworm biology and support future intervention.</title>
        <authorList>
            <person name="McNulty S.N."/>
            <person name="Strube C."/>
            <person name="Rosa B.A."/>
            <person name="Martin J.C."/>
            <person name="Tyagi R."/>
            <person name="Choi Y.J."/>
            <person name="Wang Q."/>
            <person name="Hallsworth Pepin K."/>
            <person name="Zhang X."/>
            <person name="Ozersky P."/>
            <person name="Wilson R.K."/>
            <person name="Sternberg P.W."/>
            <person name="Gasser R.B."/>
            <person name="Mitreva M."/>
        </authorList>
    </citation>
    <scope>NUCLEOTIDE SEQUENCE [LARGE SCALE GENOMIC DNA]</scope>
    <source>
        <strain evidence="2">HannoverDv2000</strain>
    </source>
</reference>
<keyword evidence="2" id="KW-1185">Reference proteome</keyword>
<dbReference type="AlphaFoldDB" id="A0A0D8XM38"/>
<organism evidence="1 2">
    <name type="scientific">Dictyocaulus viviparus</name>
    <name type="common">Bovine lungworm</name>
    <dbReference type="NCBI Taxonomy" id="29172"/>
    <lineage>
        <taxon>Eukaryota</taxon>
        <taxon>Metazoa</taxon>
        <taxon>Ecdysozoa</taxon>
        <taxon>Nematoda</taxon>
        <taxon>Chromadorea</taxon>
        <taxon>Rhabditida</taxon>
        <taxon>Rhabditina</taxon>
        <taxon>Rhabditomorpha</taxon>
        <taxon>Strongyloidea</taxon>
        <taxon>Metastrongylidae</taxon>
        <taxon>Dictyocaulus</taxon>
    </lineage>
</organism>
<dbReference type="STRING" id="29172.A0A0D8XM38"/>
<gene>
    <name evidence="1" type="ORF">DICVIV_08351</name>
</gene>
<dbReference type="EMBL" id="KN716398">
    <property type="protein sequence ID" value="KJH45615.1"/>
    <property type="molecule type" value="Genomic_DNA"/>
</dbReference>
<dbReference type="Proteomes" id="UP000053766">
    <property type="component" value="Unassembled WGS sequence"/>
</dbReference>
<reference evidence="1 2" key="1">
    <citation type="submission" date="2013-11" db="EMBL/GenBank/DDBJ databases">
        <title>Draft genome of the bovine lungworm Dictyocaulus viviparus.</title>
        <authorList>
            <person name="Mitreva M."/>
        </authorList>
    </citation>
    <scope>NUCLEOTIDE SEQUENCE [LARGE SCALE GENOMIC DNA]</scope>
    <source>
        <strain evidence="1 2">HannoverDv2000</strain>
    </source>
</reference>
<sequence>MEAVWCETYLITEKSSEIEESRLLVGYHHIFRKEAFNWMNFFPKANGGVDWMDRIGRMKSLVQADCGGPNALVNLAQNYGASNQRLAPIVKNVDKAVQSGFVVKFCQWTKVVASDKHILRFIHTDL</sequence>
<protein>
    <submittedName>
        <fullName evidence="1">Uncharacterized protein</fullName>
    </submittedName>
</protein>